<dbReference type="GO" id="GO:0005829">
    <property type="term" value="C:cytosol"/>
    <property type="evidence" value="ECO:0007669"/>
    <property type="project" value="TreeGrafter"/>
</dbReference>
<dbReference type="GO" id="GO:0070273">
    <property type="term" value="F:phosphatidylinositol-4-phosphate binding"/>
    <property type="evidence" value="ECO:0007669"/>
    <property type="project" value="InterPro"/>
</dbReference>
<dbReference type="Gene3D" id="1.10.3630.10">
    <property type="entry name" value="yeast vps74-n-term truncation variant domain like"/>
    <property type="match status" value="1"/>
</dbReference>
<keyword evidence="6" id="KW-1185">Reference proteome</keyword>
<dbReference type="GO" id="GO:0012505">
    <property type="term" value="C:endomembrane system"/>
    <property type="evidence" value="ECO:0007669"/>
    <property type="project" value="UniProtKB-ARBA"/>
</dbReference>
<accession>A0A318LCM7</accession>
<dbReference type="GO" id="GO:0043001">
    <property type="term" value="P:Golgi to plasma membrane protein transport"/>
    <property type="evidence" value="ECO:0007669"/>
    <property type="project" value="TreeGrafter"/>
</dbReference>
<keyword evidence="2" id="KW-0333">Golgi apparatus</keyword>
<dbReference type="Pfam" id="PF05719">
    <property type="entry name" value="GPP34"/>
    <property type="match status" value="1"/>
</dbReference>
<dbReference type="GO" id="GO:0048194">
    <property type="term" value="P:Golgi vesicle budding"/>
    <property type="evidence" value="ECO:0007669"/>
    <property type="project" value="TreeGrafter"/>
</dbReference>
<dbReference type="GO" id="GO:0007030">
    <property type="term" value="P:Golgi organization"/>
    <property type="evidence" value="ECO:0007669"/>
    <property type="project" value="TreeGrafter"/>
</dbReference>
<comment type="caution">
    <text evidence="5">The sequence shown here is derived from an EMBL/GenBank/DDBJ whole genome shotgun (WGS) entry which is preliminary data.</text>
</comment>
<dbReference type="RefSeq" id="WP_110342847.1">
    <property type="nucleotide sequence ID" value="NZ_MASU01000014.1"/>
</dbReference>
<organism evidence="5 6">
    <name type="scientific">Prauserella flavalba</name>
    <dbReference type="NCBI Taxonomy" id="1477506"/>
    <lineage>
        <taxon>Bacteria</taxon>
        <taxon>Bacillati</taxon>
        <taxon>Actinomycetota</taxon>
        <taxon>Actinomycetes</taxon>
        <taxon>Pseudonocardiales</taxon>
        <taxon>Pseudonocardiaceae</taxon>
        <taxon>Prauserella</taxon>
    </lineage>
</organism>
<protein>
    <recommendedName>
        <fullName evidence="7">Golgi phosphoprotein 3 GPP34</fullName>
    </recommendedName>
</protein>
<gene>
    <name evidence="5" type="ORF">BA062_31470</name>
</gene>
<comment type="subcellular location">
    <subcellularLocation>
        <location evidence="1">Golgi apparatus membrane</location>
        <topology evidence="1">Peripheral membrane protein</topology>
        <orientation evidence="1">Cytoplasmic side</orientation>
    </subcellularLocation>
</comment>
<evidence type="ECO:0008006" key="7">
    <source>
        <dbReference type="Google" id="ProtNLM"/>
    </source>
</evidence>
<keyword evidence="4" id="KW-0472">Membrane</keyword>
<dbReference type="EMBL" id="MASU01000014">
    <property type="protein sequence ID" value="PXY22048.1"/>
    <property type="molecule type" value="Genomic_DNA"/>
</dbReference>
<evidence type="ECO:0000256" key="1">
    <source>
        <dbReference type="ARBA" id="ARBA00004255"/>
    </source>
</evidence>
<evidence type="ECO:0000313" key="5">
    <source>
        <dbReference type="EMBL" id="PXY22048.1"/>
    </source>
</evidence>
<proteinExistence type="predicted"/>
<evidence type="ECO:0000256" key="2">
    <source>
        <dbReference type="ARBA" id="ARBA00023034"/>
    </source>
</evidence>
<name>A0A318LCM7_9PSEU</name>
<keyword evidence="3" id="KW-0446">Lipid-binding</keyword>
<evidence type="ECO:0000256" key="4">
    <source>
        <dbReference type="ARBA" id="ARBA00023136"/>
    </source>
</evidence>
<evidence type="ECO:0000256" key="3">
    <source>
        <dbReference type="ARBA" id="ARBA00023121"/>
    </source>
</evidence>
<dbReference type="InterPro" id="IPR038261">
    <property type="entry name" value="GPP34-like_sf"/>
</dbReference>
<dbReference type="PANTHER" id="PTHR12704:SF2">
    <property type="entry name" value="GOLGI PHOSPHOPROTEIN 3 HOMOLOG SAURON"/>
    <property type="match status" value="1"/>
</dbReference>
<dbReference type="GO" id="GO:0006890">
    <property type="term" value="P:retrograde vesicle-mediated transport, Golgi to endoplasmic reticulum"/>
    <property type="evidence" value="ECO:0007669"/>
    <property type="project" value="TreeGrafter"/>
</dbReference>
<dbReference type="OrthoDB" id="4962633at2"/>
<dbReference type="Proteomes" id="UP000247892">
    <property type="component" value="Unassembled WGS sequence"/>
</dbReference>
<dbReference type="InterPro" id="IPR008628">
    <property type="entry name" value="GPP34-like"/>
</dbReference>
<dbReference type="AlphaFoldDB" id="A0A318LCM7"/>
<evidence type="ECO:0000313" key="6">
    <source>
        <dbReference type="Proteomes" id="UP000247892"/>
    </source>
</evidence>
<reference evidence="5 6" key="1">
    <citation type="submission" date="2016-07" db="EMBL/GenBank/DDBJ databases">
        <title>Draft genome sequence of Prauserella sp. YIM 121212, isolated from alkaline soil.</title>
        <authorList>
            <person name="Ruckert C."/>
            <person name="Albersmeier A."/>
            <person name="Jiang C.-L."/>
            <person name="Jiang Y."/>
            <person name="Kalinowski J."/>
            <person name="Schneider O."/>
            <person name="Winkler A."/>
            <person name="Zotchev S.B."/>
        </authorList>
    </citation>
    <scope>NUCLEOTIDE SEQUENCE [LARGE SCALE GENOMIC DNA]</scope>
    <source>
        <strain evidence="5 6">YIM 121212</strain>
    </source>
</reference>
<sequence>MLIAEDLLLLVFDDVEGKPVPGVQNVEYSLAGALLIELAMLGRVDVTTEADEGTAGRLVVRDESPTGRDVLDDALAKLSTKEGRKAKDAIGPLSGKGLSDRLLAGLADRGILRREEGRILKLFPVTRWPAEDSRAEERTRAELDRVLVHGEDPGERTGALIALLTGMGVVKRVVESDDAQLVERRAKEIAEGNWAGEAMRKAVEEMTAAVMVAVFVPTIVTTATT</sequence>
<dbReference type="PANTHER" id="PTHR12704">
    <property type="entry name" value="TRANS-GOLGI PROTEIN GMX33"/>
    <property type="match status" value="1"/>
</dbReference>